<gene>
    <name evidence="1" type="ORF">CEXT_606821</name>
</gene>
<dbReference type="Proteomes" id="UP001054945">
    <property type="component" value="Unassembled WGS sequence"/>
</dbReference>
<keyword evidence="2" id="KW-1185">Reference proteome</keyword>
<evidence type="ECO:0000313" key="2">
    <source>
        <dbReference type="Proteomes" id="UP001054945"/>
    </source>
</evidence>
<reference evidence="1 2" key="1">
    <citation type="submission" date="2021-06" db="EMBL/GenBank/DDBJ databases">
        <title>Caerostris extrusa draft genome.</title>
        <authorList>
            <person name="Kono N."/>
            <person name="Arakawa K."/>
        </authorList>
    </citation>
    <scope>NUCLEOTIDE SEQUENCE [LARGE SCALE GENOMIC DNA]</scope>
</reference>
<comment type="caution">
    <text evidence="1">The sequence shown here is derived from an EMBL/GenBank/DDBJ whole genome shotgun (WGS) entry which is preliminary data.</text>
</comment>
<dbReference type="AlphaFoldDB" id="A0AAV4UJE8"/>
<accession>A0AAV4UJE8</accession>
<protein>
    <submittedName>
        <fullName evidence="1">Uncharacterized protein</fullName>
    </submittedName>
</protein>
<dbReference type="EMBL" id="BPLR01012968">
    <property type="protein sequence ID" value="GIY57830.1"/>
    <property type="molecule type" value="Genomic_DNA"/>
</dbReference>
<evidence type="ECO:0000313" key="1">
    <source>
        <dbReference type="EMBL" id="GIY57830.1"/>
    </source>
</evidence>
<sequence>MNVFDLLFRSCLPCRERWVWALWKPLFREKGKRVSSPTEYLKEQGMLFRSQRESSIYQQTENSECIPFVMSPGINAPDLLFLICLPCRERWISELWKPFFVKRQAVFHWGKLQVNTLLSEF</sequence>
<organism evidence="1 2">
    <name type="scientific">Caerostris extrusa</name>
    <name type="common">Bark spider</name>
    <name type="synonym">Caerostris bankana</name>
    <dbReference type="NCBI Taxonomy" id="172846"/>
    <lineage>
        <taxon>Eukaryota</taxon>
        <taxon>Metazoa</taxon>
        <taxon>Ecdysozoa</taxon>
        <taxon>Arthropoda</taxon>
        <taxon>Chelicerata</taxon>
        <taxon>Arachnida</taxon>
        <taxon>Araneae</taxon>
        <taxon>Araneomorphae</taxon>
        <taxon>Entelegynae</taxon>
        <taxon>Araneoidea</taxon>
        <taxon>Araneidae</taxon>
        <taxon>Caerostris</taxon>
    </lineage>
</organism>
<proteinExistence type="predicted"/>
<name>A0AAV4UJE8_CAEEX</name>